<sequence length="407" mass="43110">MSGAHPAAARRPGPLTVDLGIALLVQLAASIPFVVARPPGESALDWLDYLTTTLTVVPLVWRRRAPVRVLLAVFAAHPLIVLSDGPGQPLPYTGLVALYTVAAQSPPRVRQFTGAAVLAVVFPSSAFNTFSVRELLFSLFVYCAAYALGRLTDTRRAYAQALEERAAQLERAARIEAEQAAARERARIAREMHDILSHAVSLMIVQAEAGPVAVRAAPERAEAAFEAISETGRDAMTQLRRMLGLLREADGAGAGRSPQPSLAELPRLMEQVRASGLRIDQVTEGAARPLPLDLEAAAYRIVQEALTNVVKHAGADRVEVHIAYGADLLELAVEDDGRGPQSGSGAEGGRGHGLIGLRERAAAYGGVVRAGARPDGAGFRVEARIPLGRLPDHPCDPSDNLATGGVT</sequence>
<evidence type="ECO:0000256" key="4">
    <source>
        <dbReference type="ARBA" id="ARBA00022679"/>
    </source>
</evidence>
<protein>
    <recommendedName>
        <fullName evidence="2">histidine kinase</fullName>
        <ecNumber evidence="2">2.7.13.3</ecNumber>
    </recommendedName>
</protein>
<dbReference type="Pfam" id="PF07730">
    <property type="entry name" value="HisKA_3"/>
    <property type="match status" value="1"/>
</dbReference>
<dbReference type="Pfam" id="PF02518">
    <property type="entry name" value="HATPase_c"/>
    <property type="match status" value="1"/>
</dbReference>
<organism evidence="11 12">
    <name type="scientific">Streptomyces polyasparticus</name>
    <dbReference type="NCBI Taxonomy" id="2767826"/>
    <lineage>
        <taxon>Bacteria</taxon>
        <taxon>Bacillati</taxon>
        <taxon>Actinomycetota</taxon>
        <taxon>Actinomycetes</taxon>
        <taxon>Kitasatosporales</taxon>
        <taxon>Streptomycetaceae</taxon>
        <taxon>Streptomyces</taxon>
    </lineage>
</organism>
<comment type="catalytic activity">
    <reaction evidence="1">
        <text>ATP + protein L-histidine = ADP + protein N-phospho-L-histidine.</text>
        <dbReference type="EC" id="2.7.13.3"/>
    </reaction>
</comment>
<dbReference type="SUPFAM" id="SSF55874">
    <property type="entry name" value="ATPase domain of HSP90 chaperone/DNA topoisomerase II/histidine kinase"/>
    <property type="match status" value="1"/>
</dbReference>
<gene>
    <name evidence="11" type="ORF">H9Y04_03890</name>
</gene>
<dbReference type="PANTHER" id="PTHR24421:SF10">
    <property type="entry name" value="NITRATE_NITRITE SENSOR PROTEIN NARQ"/>
    <property type="match status" value="1"/>
</dbReference>
<dbReference type="Proteomes" id="UP000642284">
    <property type="component" value="Unassembled WGS sequence"/>
</dbReference>
<keyword evidence="3" id="KW-0597">Phosphoprotein</keyword>
<dbReference type="Pfam" id="PF23539">
    <property type="entry name" value="DUF7134"/>
    <property type="match status" value="1"/>
</dbReference>
<evidence type="ECO:0000256" key="5">
    <source>
        <dbReference type="ARBA" id="ARBA00022741"/>
    </source>
</evidence>
<feature type="region of interest" description="Disordered" evidence="9">
    <location>
        <begin position="388"/>
        <end position="407"/>
    </location>
</feature>
<dbReference type="PANTHER" id="PTHR24421">
    <property type="entry name" value="NITRATE/NITRITE SENSOR PROTEIN NARX-RELATED"/>
    <property type="match status" value="1"/>
</dbReference>
<name>A0ABR7S9A9_9ACTN</name>
<evidence type="ECO:0000256" key="6">
    <source>
        <dbReference type="ARBA" id="ARBA00022777"/>
    </source>
</evidence>
<evidence type="ECO:0000256" key="9">
    <source>
        <dbReference type="SAM" id="MobiDB-lite"/>
    </source>
</evidence>
<keyword evidence="5" id="KW-0547">Nucleotide-binding</keyword>
<dbReference type="InterPro" id="IPR036890">
    <property type="entry name" value="HATPase_C_sf"/>
</dbReference>
<dbReference type="CDD" id="cd16917">
    <property type="entry name" value="HATPase_UhpB-NarQ-NarX-like"/>
    <property type="match status" value="1"/>
</dbReference>
<feature type="domain" description="Histidine kinase/HSP90-like ATPase" evidence="10">
    <location>
        <begin position="293"/>
        <end position="389"/>
    </location>
</feature>
<evidence type="ECO:0000256" key="3">
    <source>
        <dbReference type="ARBA" id="ARBA00022553"/>
    </source>
</evidence>
<dbReference type="EMBL" id="JACTVJ010000003">
    <property type="protein sequence ID" value="MBC9711709.1"/>
    <property type="molecule type" value="Genomic_DNA"/>
</dbReference>
<dbReference type="InterPro" id="IPR011712">
    <property type="entry name" value="Sig_transdc_His_kin_sub3_dim/P"/>
</dbReference>
<comment type="caution">
    <text evidence="11">The sequence shown here is derived from an EMBL/GenBank/DDBJ whole genome shotgun (WGS) entry which is preliminary data.</text>
</comment>
<accession>A0ABR7S9A9</accession>
<dbReference type="InterPro" id="IPR050482">
    <property type="entry name" value="Sensor_HK_TwoCompSys"/>
</dbReference>
<evidence type="ECO:0000256" key="1">
    <source>
        <dbReference type="ARBA" id="ARBA00000085"/>
    </source>
</evidence>
<evidence type="ECO:0000259" key="10">
    <source>
        <dbReference type="SMART" id="SM00387"/>
    </source>
</evidence>
<keyword evidence="6 11" id="KW-0418">Kinase</keyword>
<keyword evidence="8" id="KW-0902">Two-component regulatory system</keyword>
<keyword evidence="7" id="KW-0067">ATP-binding</keyword>
<evidence type="ECO:0000256" key="7">
    <source>
        <dbReference type="ARBA" id="ARBA00022840"/>
    </source>
</evidence>
<dbReference type="InterPro" id="IPR055558">
    <property type="entry name" value="DUF7134"/>
</dbReference>
<dbReference type="Gene3D" id="3.30.565.10">
    <property type="entry name" value="Histidine kinase-like ATPase, C-terminal domain"/>
    <property type="match status" value="1"/>
</dbReference>
<evidence type="ECO:0000256" key="2">
    <source>
        <dbReference type="ARBA" id="ARBA00012438"/>
    </source>
</evidence>
<keyword evidence="4" id="KW-0808">Transferase</keyword>
<keyword evidence="12" id="KW-1185">Reference proteome</keyword>
<evidence type="ECO:0000313" key="11">
    <source>
        <dbReference type="EMBL" id="MBC9711709.1"/>
    </source>
</evidence>
<dbReference type="EC" id="2.7.13.3" evidence="2"/>
<evidence type="ECO:0000256" key="8">
    <source>
        <dbReference type="ARBA" id="ARBA00023012"/>
    </source>
</evidence>
<dbReference type="InterPro" id="IPR003594">
    <property type="entry name" value="HATPase_dom"/>
</dbReference>
<dbReference type="Gene3D" id="1.20.5.1930">
    <property type="match status" value="1"/>
</dbReference>
<reference evidence="11 12" key="1">
    <citation type="submission" date="2020-08" db="EMBL/GenBank/DDBJ databases">
        <title>Genemic of Streptomyces polyaspartic.</title>
        <authorList>
            <person name="Liu W."/>
        </authorList>
    </citation>
    <scope>NUCLEOTIDE SEQUENCE [LARGE SCALE GENOMIC DNA]</scope>
    <source>
        <strain evidence="11 12">TRM66268-LWL</strain>
    </source>
</reference>
<proteinExistence type="predicted"/>
<dbReference type="RefSeq" id="WP_187812219.1">
    <property type="nucleotide sequence ID" value="NZ_JACTVJ010000003.1"/>
</dbReference>
<dbReference type="GO" id="GO:0016301">
    <property type="term" value="F:kinase activity"/>
    <property type="evidence" value="ECO:0007669"/>
    <property type="project" value="UniProtKB-KW"/>
</dbReference>
<dbReference type="SMART" id="SM00387">
    <property type="entry name" value="HATPase_c"/>
    <property type="match status" value="1"/>
</dbReference>
<evidence type="ECO:0000313" key="12">
    <source>
        <dbReference type="Proteomes" id="UP000642284"/>
    </source>
</evidence>